<comment type="caution">
    <text evidence="9">Lacks conserved residue(s) required for the propagation of feature annotation.</text>
</comment>
<dbReference type="GO" id="GO:0006281">
    <property type="term" value="P:DNA repair"/>
    <property type="evidence" value="ECO:0007669"/>
    <property type="project" value="UniProtKB-UniRule"/>
</dbReference>
<dbReference type="GO" id="GO:0005524">
    <property type="term" value="F:ATP binding"/>
    <property type="evidence" value="ECO:0007669"/>
    <property type="project" value="UniProtKB-UniRule"/>
</dbReference>
<keyword evidence="8 9" id="KW-0234">DNA repair</keyword>
<dbReference type="SUPFAM" id="SSF46785">
    <property type="entry name" value="Winged helix' DNA-binding domain"/>
    <property type="match status" value="1"/>
</dbReference>
<feature type="domain" description="AAA+ ATPase" evidence="10">
    <location>
        <begin position="51"/>
        <end position="178"/>
    </location>
</feature>
<evidence type="ECO:0000259" key="10">
    <source>
        <dbReference type="SMART" id="SM00382"/>
    </source>
</evidence>
<evidence type="ECO:0000256" key="4">
    <source>
        <dbReference type="ARBA" id="ARBA00022801"/>
    </source>
</evidence>
<evidence type="ECO:0000256" key="5">
    <source>
        <dbReference type="ARBA" id="ARBA00022840"/>
    </source>
</evidence>
<keyword evidence="7 9" id="KW-0233">DNA recombination</keyword>
<evidence type="ECO:0000256" key="2">
    <source>
        <dbReference type="ARBA" id="ARBA00022741"/>
    </source>
</evidence>
<evidence type="ECO:0000256" key="7">
    <source>
        <dbReference type="ARBA" id="ARBA00023172"/>
    </source>
</evidence>
<comment type="subunit">
    <text evidence="9">Homohexamer. Forms an RuvA(8)-RuvB(12)-Holliday junction (HJ) complex. HJ DNA is sandwiched between 2 RuvA tetramers; dsDNA enters through RuvA and exits via RuvB. An RuvB hexamer assembles on each DNA strand where it exits the tetramer. Each RuvB hexamer is contacted by two RuvA subunits (via domain III) on 2 adjacent RuvB subunits; this complex drives branch migration. In the full resolvosome a probable DNA-RuvA(4)-RuvB(12)-RuvC(2) complex forms which resolves the HJ.</text>
</comment>
<dbReference type="InterPro" id="IPR041445">
    <property type="entry name" value="AAA_lid_4"/>
</dbReference>
<keyword evidence="12" id="KW-1185">Reference proteome</keyword>
<dbReference type="SMART" id="SM00382">
    <property type="entry name" value="AAA"/>
    <property type="match status" value="1"/>
</dbReference>
<feature type="binding site" evidence="9">
    <location>
        <position position="21"/>
    </location>
    <ligand>
        <name>ATP</name>
        <dbReference type="ChEBI" id="CHEBI:30616"/>
    </ligand>
</feature>
<dbReference type="NCBIfam" id="NF000868">
    <property type="entry name" value="PRK00080.1"/>
    <property type="match status" value="1"/>
</dbReference>
<feature type="region of interest" description="Small ATPAse domain (RuvB-S)" evidence="9">
    <location>
        <begin position="182"/>
        <end position="252"/>
    </location>
</feature>
<sequence>MKNDFINPEELPEDASSNVLRPQGFAEFIGQDKLKDNLGIFIGAAKARKDYLDHVLLYGPPGLGKTTIAGIIAKEMGVNFRATSGPMISKTGDLAAILTNLDVGDVLFIDEIHRLSSTIEEVLYPAMEDYNLDLIIGEGPSARTVRIDLPKFTLVGATTRLGLLTNPLRDRFGIPLRLEFYNCDQLAQVISRGANILNSNISPDGANAIATRSRGTPRIALRLLRRVRDFASINGDKIIDEKIANTALNRLEVDELGLDSNDHRYLKYIADACGGGPVGIETLAAALSEQKDSIEETIEPYLLQIGFIQKTPRGRIISLAGIEHLKRSVK</sequence>
<keyword evidence="6 9" id="KW-0238">DNA-binding</keyword>
<feature type="binding site" evidence="9">
    <location>
        <position position="62"/>
    </location>
    <ligand>
        <name>ATP</name>
        <dbReference type="ChEBI" id="CHEBI:30616"/>
    </ligand>
</feature>
<feature type="binding site" evidence="9">
    <location>
        <position position="20"/>
    </location>
    <ligand>
        <name>ATP</name>
        <dbReference type="ChEBI" id="CHEBI:30616"/>
    </ligand>
</feature>
<proteinExistence type="inferred from homology"/>
<dbReference type="GO" id="GO:0006310">
    <property type="term" value="P:DNA recombination"/>
    <property type="evidence" value="ECO:0007669"/>
    <property type="project" value="UniProtKB-UniRule"/>
</dbReference>
<dbReference type="AlphaFoldDB" id="A0A0F5MPZ1"/>
<reference evidence="11 12" key="1">
    <citation type="submission" date="2015-02" db="EMBL/GenBank/DDBJ databases">
        <title>Single cell genomics of a rare environmental alphaproteobacterium provides unique insights into Rickettsiaceae evolution.</title>
        <authorList>
            <person name="Martijn J."/>
            <person name="Schulz F."/>
            <person name="Zaremba-Niedzwiedzka K."/>
            <person name="Viklund J."/>
            <person name="Stepanauskas R."/>
            <person name="Andersson S.G.E."/>
            <person name="Horn M."/>
            <person name="Guy L."/>
            <person name="Ettema T.J.G."/>
        </authorList>
    </citation>
    <scope>NUCLEOTIDE SEQUENCE [LARGE SCALE GENOMIC DNA]</scope>
    <source>
        <strain evidence="11 12">SCGC AAA041-L04</strain>
    </source>
</reference>
<dbReference type="EC" id="3.6.4.-" evidence="9"/>
<keyword evidence="1 9" id="KW-0963">Cytoplasm</keyword>
<dbReference type="Gene3D" id="1.10.10.10">
    <property type="entry name" value="Winged helix-like DNA-binding domain superfamily/Winged helix DNA-binding domain"/>
    <property type="match status" value="1"/>
</dbReference>
<evidence type="ECO:0000256" key="3">
    <source>
        <dbReference type="ARBA" id="ARBA00022763"/>
    </source>
</evidence>
<dbReference type="GO" id="GO:0000400">
    <property type="term" value="F:four-way junction DNA binding"/>
    <property type="evidence" value="ECO:0007669"/>
    <property type="project" value="UniProtKB-UniRule"/>
</dbReference>
<dbReference type="Gene3D" id="1.10.8.60">
    <property type="match status" value="1"/>
</dbReference>
<dbReference type="Pfam" id="PF05496">
    <property type="entry name" value="RuvB_N"/>
    <property type="match status" value="1"/>
</dbReference>
<feature type="binding site" evidence="9">
    <location>
        <position position="315"/>
    </location>
    <ligand>
        <name>DNA</name>
        <dbReference type="ChEBI" id="CHEBI:16991"/>
    </ligand>
</feature>
<gene>
    <name evidence="9 11" type="primary">ruvB</name>
    <name evidence="11" type="ORF">SZ25_00762</name>
</gene>
<dbReference type="PANTHER" id="PTHR42848:SF1">
    <property type="entry name" value="HOLLIDAY JUNCTION BRANCH MIGRATION COMPLEX SUBUNIT RUVB"/>
    <property type="match status" value="1"/>
</dbReference>
<protein>
    <recommendedName>
        <fullName evidence="9">Holliday junction branch migration complex subunit RuvB</fullName>
        <ecNumber evidence="9">3.6.4.-</ecNumber>
    </recommendedName>
</protein>
<dbReference type="InterPro" id="IPR036390">
    <property type="entry name" value="WH_DNA-bd_sf"/>
</dbReference>
<feature type="binding site" evidence="9">
    <location>
        <position position="66"/>
    </location>
    <ligand>
        <name>ATP</name>
        <dbReference type="ChEBI" id="CHEBI:30616"/>
    </ligand>
</feature>
<dbReference type="GO" id="GO:0016887">
    <property type="term" value="F:ATP hydrolysis activity"/>
    <property type="evidence" value="ECO:0007669"/>
    <property type="project" value="RHEA"/>
</dbReference>
<comment type="function">
    <text evidence="9">The RuvA-RuvB-RuvC complex processes Holliday junction (HJ) DNA during genetic recombination and DNA repair, while the RuvA-RuvB complex plays an important role in the rescue of blocked DNA replication forks via replication fork reversal (RFR). RuvA specifically binds to HJ cruciform DNA, conferring on it an open structure. The RuvB hexamer acts as an ATP-dependent pump, pulling dsDNA into and through the RuvAB complex. RuvB forms 2 homohexamers on either side of HJ DNA bound by 1 or 2 RuvA tetramers; 4 subunits per hexamer contact DNA at a time. Coordinated motions by a converter formed by DNA-disengaged RuvB subunits stimulates ATP hydrolysis and nucleotide exchange. Immobilization of the converter enables RuvB to convert the ATP-contained energy into a lever motion, pulling 2 nucleotides of DNA out of the RuvA tetramer per ATP hydrolyzed, thus driving DNA branch migration. The RuvB motors rotate together with the DNA substrate, which together with the progressing nucleotide cycle form the mechanistic basis for DNA recombination by continuous HJ branch migration. Branch migration allows RuvC to scan DNA until it finds its consensus sequence, where it cleaves and resolves cruciform DNA.</text>
</comment>
<evidence type="ECO:0000256" key="8">
    <source>
        <dbReference type="ARBA" id="ARBA00023204"/>
    </source>
</evidence>
<dbReference type="InterPro" id="IPR004605">
    <property type="entry name" value="DNA_helicase_Holl-junc_RuvB"/>
</dbReference>
<dbReference type="Proteomes" id="UP000033358">
    <property type="component" value="Unassembled WGS sequence"/>
</dbReference>
<dbReference type="Gene3D" id="3.40.50.300">
    <property type="entry name" value="P-loop containing nucleotide triphosphate hydrolases"/>
    <property type="match status" value="1"/>
</dbReference>
<dbReference type="InterPro" id="IPR003593">
    <property type="entry name" value="AAA+_ATPase"/>
</dbReference>
<feature type="binding site" evidence="9">
    <location>
        <position position="181"/>
    </location>
    <ligand>
        <name>ATP</name>
        <dbReference type="ChEBI" id="CHEBI:30616"/>
    </ligand>
</feature>
<comment type="similarity">
    <text evidence="9">Belongs to the RuvB family.</text>
</comment>
<keyword evidence="11" id="KW-0347">Helicase</keyword>
<feature type="binding site" evidence="9">
    <location>
        <position position="65"/>
    </location>
    <ligand>
        <name>ATP</name>
        <dbReference type="ChEBI" id="CHEBI:30616"/>
    </ligand>
</feature>
<dbReference type="NCBIfam" id="TIGR00635">
    <property type="entry name" value="ruvB"/>
    <property type="match status" value="1"/>
</dbReference>
<dbReference type="GO" id="GO:0048476">
    <property type="term" value="C:Holliday junction resolvase complex"/>
    <property type="evidence" value="ECO:0007669"/>
    <property type="project" value="UniProtKB-UniRule"/>
</dbReference>
<comment type="catalytic activity">
    <reaction evidence="9">
        <text>ATP + H2O = ADP + phosphate + H(+)</text>
        <dbReference type="Rhea" id="RHEA:13065"/>
        <dbReference type="ChEBI" id="CHEBI:15377"/>
        <dbReference type="ChEBI" id="CHEBI:15378"/>
        <dbReference type="ChEBI" id="CHEBI:30616"/>
        <dbReference type="ChEBI" id="CHEBI:43474"/>
        <dbReference type="ChEBI" id="CHEBI:456216"/>
    </reaction>
</comment>
<name>A0A0F5MPZ1_9RICK</name>
<dbReference type="GO" id="GO:0009378">
    <property type="term" value="F:four-way junction helicase activity"/>
    <property type="evidence" value="ECO:0007669"/>
    <property type="project" value="InterPro"/>
</dbReference>
<comment type="domain">
    <text evidence="9">Has 3 domains, the large (RuvB-L) and small ATPase (RuvB-S) domains and the C-terminal head (RuvB-H) domain. The head domain binds DNA, while the ATPase domains jointly bind ATP, ADP or are empty depending on the state of the subunit in the translocation cycle. During a single DNA translocation step the structure of each domain remains the same, but their relative positions change.</text>
</comment>
<evidence type="ECO:0000313" key="11">
    <source>
        <dbReference type="EMBL" id="KKB96137.1"/>
    </source>
</evidence>
<keyword evidence="4 9" id="KW-0378">Hydrolase</keyword>
<dbReference type="InterPro" id="IPR036388">
    <property type="entry name" value="WH-like_DNA-bd_sf"/>
</dbReference>
<accession>A0A0F5MPZ1</accession>
<dbReference type="GO" id="GO:0005737">
    <property type="term" value="C:cytoplasm"/>
    <property type="evidence" value="ECO:0007669"/>
    <property type="project" value="UniProtKB-SubCell"/>
</dbReference>
<dbReference type="Pfam" id="PF05491">
    <property type="entry name" value="WHD_RuvB"/>
    <property type="match status" value="1"/>
</dbReference>
<evidence type="ECO:0000256" key="9">
    <source>
        <dbReference type="HAMAP-Rule" id="MF_00016"/>
    </source>
</evidence>
<dbReference type="PANTHER" id="PTHR42848">
    <property type="match status" value="1"/>
</dbReference>
<comment type="subcellular location">
    <subcellularLocation>
        <location evidence="9">Cytoplasm</location>
    </subcellularLocation>
</comment>
<organism evidence="11 12">
    <name type="scientific">Candidatus Arcanibacter lacustris</name>
    <dbReference type="NCBI Taxonomy" id="1607817"/>
    <lineage>
        <taxon>Bacteria</taxon>
        <taxon>Pseudomonadati</taxon>
        <taxon>Pseudomonadota</taxon>
        <taxon>Alphaproteobacteria</taxon>
        <taxon>Rickettsiales</taxon>
        <taxon>Candidatus Arcanibacter</taxon>
    </lineage>
</organism>
<evidence type="ECO:0000256" key="6">
    <source>
        <dbReference type="ARBA" id="ARBA00023125"/>
    </source>
</evidence>
<feature type="binding site" evidence="9">
    <location>
        <position position="218"/>
    </location>
    <ligand>
        <name>ATP</name>
        <dbReference type="ChEBI" id="CHEBI:30616"/>
    </ligand>
</feature>
<feature type="binding site" evidence="9">
    <location>
        <position position="310"/>
    </location>
    <ligand>
        <name>DNA</name>
        <dbReference type="ChEBI" id="CHEBI:16991"/>
    </ligand>
</feature>
<feature type="binding site" evidence="9">
    <location>
        <position position="66"/>
    </location>
    <ligand>
        <name>Mg(2+)</name>
        <dbReference type="ChEBI" id="CHEBI:18420"/>
    </ligand>
</feature>
<keyword evidence="5 9" id="KW-0067">ATP-binding</keyword>
<dbReference type="SUPFAM" id="SSF52540">
    <property type="entry name" value="P-loop containing nucleoside triphosphate hydrolases"/>
    <property type="match status" value="1"/>
</dbReference>
<keyword evidence="3 9" id="KW-0227">DNA damage</keyword>
<evidence type="ECO:0000313" key="12">
    <source>
        <dbReference type="Proteomes" id="UP000033358"/>
    </source>
</evidence>
<feature type="binding site" evidence="9">
    <location>
        <position position="67"/>
    </location>
    <ligand>
        <name>ATP</name>
        <dbReference type="ChEBI" id="CHEBI:30616"/>
    </ligand>
</feature>
<evidence type="ECO:0000256" key="1">
    <source>
        <dbReference type="ARBA" id="ARBA00022490"/>
    </source>
</evidence>
<dbReference type="InterPro" id="IPR008823">
    <property type="entry name" value="RuvB_wg_C"/>
</dbReference>
<dbReference type="PATRIC" id="fig|1607817.3.peg.762"/>
<dbReference type="PRINTS" id="PR00364">
    <property type="entry name" value="DISEASERSIST"/>
</dbReference>
<feature type="binding site" evidence="9">
    <location>
        <begin position="128"/>
        <end position="130"/>
    </location>
    <ligand>
        <name>ATP</name>
        <dbReference type="ChEBI" id="CHEBI:30616"/>
    </ligand>
</feature>
<keyword evidence="2 9" id="KW-0547">Nucleotide-binding</keyword>
<dbReference type="InterPro" id="IPR008824">
    <property type="entry name" value="RuvB-like_N"/>
</dbReference>
<dbReference type="EMBL" id="JYHA01000127">
    <property type="protein sequence ID" value="KKB96137.1"/>
    <property type="molecule type" value="Genomic_DNA"/>
</dbReference>
<dbReference type="Pfam" id="PF17864">
    <property type="entry name" value="AAA_lid_4"/>
    <property type="match status" value="1"/>
</dbReference>
<dbReference type="CDD" id="cd00009">
    <property type="entry name" value="AAA"/>
    <property type="match status" value="1"/>
</dbReference>
<dbReference type="InterPro" id="IPR027417">
    <property type="entry name" value="P-loop_NTPase"/>
</dbReference>
<feature type="region of interest" description="Head domain (RuvB-H)" evidence="9">
    <location>
        <begin position="255"/>
        <end position="330"/>
    </location>
</feature>
<feature type="binding site" evidence="9">
    <location>
        <position position="171"/>
    </location>
    <ligand>
        <name>ATP</name>
        <dbReference type="ChEBI" id="CHEBI:30616"/>
    </ligand>
</feature>
<dbReference type="HAMAP" id="MF_00016">
    <property type="entry name" value="DNA_HJ_migration_RuvB"/>
    <property type="match status" value="1"/>
</dbReference>
<comment type="caution">
    <text evidence="11">The sequence shown here is derived from an EMBL/GenBank/DDBJ whole genome shotgun (WGS) entry which is preliminary data.</text>
</comment>